<dbReference type="InterPro" id="IPR046341">
    <property type="entry name" value="SET_dom_sf"/>
</dbReference>
<protein>
    <recommendedName>
        <fullName evidence="9">Suppressor of anucleate metulae protein B</fullName>
    </recommendedName>
</protein>
<dbReference type="Pfam" id="PF00856">
    <property type="entry name" value="SET"/>
    <property type="match status" value="1"/>
</dbReference>
<name>A0AA39GRN4_SARSR</name>
<dbReference type="CDD" id="cd20071">
    <property type="entry name" value="SET_SMYD"/>
    <property type="match status" value="1"/>
</dbReference>
<dbReference type="SUPFAM" id="SSF82199">
    <property type="entry name" value="SET domain"/>
    <property type="match status" value="1"/>
</dbReference>
<feature type="domain" description="MYND-type" evidence="6">
    <location>
        <begin position="51"/>
        <end position="93"/>
    </location>
</feature>
<dbReference type="Gene3D" id="2.170.270.10">
    <property type="entry name" value="SET domain"/>
    <property type="match status" value="1"/>
</dbReference>
<dbReference type="SUPFAM" id="SSF144232">
    <property type="entry name" value="HIT/MYND zinc finger-like"/>
    <property type="match status" value="1"/>
</dbReference>
<keyword evidence="2 4" id="KW-0863">Zinc-finger</keyword>
<keyword evidence="3" id="KW-0862">Zinc</keyword>
<dbReference type="PROSITE" id="PS50865">
    <property type="entry name" value="ZF_MYND_2"/>
    <property type="match status" value="1"/>
</dbReference>
<gene>
    <name evidence="7" type="ORF">NLU13_1816</name>
</gene>
<keyword evidence="1" id="KW-0479">Metal-binding</keyword>
<reference evidence="7" key="1">
    <citation type="submission" date="2022-10" db="EMBL/GenBank/DDBJ databases">
        <title>Determination and structural analysis of whole genome sequence of Sarocladium strictum F4-1.</title>
        <authorList>
            <person name="Hu L."/>
            <person name="Jiang Y."/>
        </authorList>
    </citation>
    <scope>NUCLEOTIDE SEQUENCE</scope>
    <source>
        <strain evidence="7">F4-1</strain>
    </source>
</reference>
<dbReference type="Proteomes" id="UP001175261">
    <property type="component" value="Unassembled WGS sequence"/>
</dbReference>
<dbReference type="GO" id="GO:0005634">
    <property type="term" value="C:nucleus"/>
    <property type="evidence" value="ECO:0007669"/>
    <property type="project" value="TreeGrafter"/>
</dbReference>
<dbReference type="InterPro" id="IPR050869">
    <property type="entry name" value="H3K4_H4K5_MeTrfase"/>
</dbReference>
<sequence>MASLGPALERRSHPTKGNALYALRPFPSGSAIQVFTPSILLPQTSHLELLCAYCLRQPPDGTAPRACTRCRSAFYCGADCQTLHWRAVHAKECKPLTKLKEREGEGRLLPTLVRAALQAVVKEEIGKGLEGTEGHTEKWLSSGRWERRGMKVAAAALVMYSGRKDFTIDMAARVLTQIQTNAFHRYDPDLGQFGIFFEPNLAMANHSCVPNAFVQFIGRDAVLRAETPIAVGDEIEISYTDNMQSLPVRQAQLEDYFFQCRCSRCVEDLDIYQVCAGSPNLELNKESLLPDLINVEQHPAMTGNPATRQKIQRFLKATDPSTAQIHEMKADGLWALPGVAESINADIVARIEDGNISEALALACLQATHSDPYRYPAPFHPVRVKNLLVIAKLISNTAAITAGVYSSLKSLAEQGASLESKVQEGLGDIDQVSLCQMILILILRWAPKGYEATWDVSAMAKALLDDIDQLPGREKELSLINAWKAEPTSDSAQAFFDFAVVKPVRALAETAKTSMDLGKTSDPS</sequence>
<dbReference type="PANTHER" id="PTHR12197">
    <property type="entry name" value="HISTONE-LYSINE N-METHYLTRANSFERASE SMYD"/>
    <property type="match status" value="1"/>
</dbReference>
<evidence type="ECO:0008006" key="9">
    <source>
        <dbReference type="Google" id="ProtNLM"/>
    </source>
</evidence>
<evidence type="ECO:0000256" key="4">
    <source>
        <dbReference type="PROSITE-ProRule" id="PRU00134"/>
    </source>
</evidence>
<evidence type="ECO:0000313" key="8">
    <source>
        <dbReference type="Proteomes" id="UP001175261"/>
    </source>
</evidence>
<evidence type="ECO:0000256" key="2">
    <source>
        <dbReference type="ARBA" id="ARBA00022771"/>
    </source>
</evidence>
<comment type="caution">
    <text evidence="7">The sequence shown here is derived from an EMBL/GenBank/DDBJ whole genome shotgun (WGS) entry which is preliminary data.</text>
</comment>
<feature type="domain" description="SET" evidence="5">
    <location>
        <begin position="6"/>
        <end position="240"/>
    </location>
</feature>
<dbReference type="Pfam" id="PF01753">
    <property type="entry name" value="zf-MYND"/>
    <property type="match status" value="1"/>
</dbReference>
<dbReference type="EMBL" id="JAPDFR010000001">
    <property type="protein sequence ID" value="KAK0392320.1"/>
    <property type="molecule type" value="Genomic_DNA"/>
</dbReference>
<dbReference type="InterPro" id="IPR001214">
    <property type="entry name" value="SET_dom"/>
</dbReference>
<evidence type="ECO:0000256" key="1">
    <source>
        <dbReference type="ARBA" id="ARBA00022723"/>
    </source>
</evidence>
<dbReference type="Gene3D" id="1.10.220.160">
    <property type="match status" value="1"/>
</dbReference>
<organism evidence="7 8">
    <name type="scientific">Sarocladium strictum</name>
    <name type="common">Black bundle disease fungus</name>
    <name type="synonym">Acremonium strictum</name>
    <dbReference type="NCBI Taxonomy" id="5046"/>
    <lineage>
        <taxon>Eukaryota</taxon>
        <taxon>Fungi</taxon>
        <taxon>Dikarya</taxon>
        <taxon>Ascomycota</taxon>
        <taxon>Pezizomycotina</taxon>
        <taxon>Sordariomycetes</taxon>
        <taxon>Hypocreomycetidae</taxon>
        <taxon>Hypocreales</taxon>
        <taxon>Sarocladiaceae</taxon>
        <taxon>Sarocladium</taxon>
    </lineage>
</organism>
<dbReference type="AlphaFoldDB" id="A0AA39GRN4"/>
<evidence type="ECO:0000256" key="3">
    <source>
        <dbReference type="ARBA" id="ARBA00022833"/>
    </source>
</evidence>
<accession>A0AA39GRN4</accession>
<proteinExistence type="predicted"/>
<evidence type="ECO:0000259" key="5">
    <source>
        <dbReference type="PROSITE" id="PS50280"/>
    </source>
</evidence>
<dbReference type="Gene3D" id="6.10.140.2220">
    <property type="match status" value="1"/>
</dbReference>
<evidence type="ECO:0000259" key="6">
    <source>
        <dbReference type="PROSITE" id="PS50865"/>
    </source>
</evidence>
<keyword evidence="8" id="KW-1185">Reference proteome</keyword>
<dbReference type="InterPro" id="IPR002893">
    <property type="entry name" value="Znf_MYND"/>
</dbReference>
<dbReference type="PANTHER" id="PTHR12197:SF251">
    <property type="entry name" value="EG:BACR7C10.4 PROTEIN"/>
    <property type="match status" value="1"/>
</dbReference>
<evidence type="ECO:0000313" key="7">
    <source>
        <dbReference type="EMBL" id="KAK0392320.1"/>
    </source>
</evidence>
<dbReference type="SMART" id="SM00317">
    <property type="entry name" value="SET"/>
    <property type="match status" value="1"/>
</dbReference>
<dbReference type="PROSITE" id="PS50280">
    <property type="entry name" value="SET"/>
    <property type="match status" value="1"/>
</dbReference>
<dbReference type="GO" id="GO:0008270">
    <property type="term" value="F:zinc ion binding"/>
    <property type="evidence" value="ECO:0007669"/>
    <property type="project" value="UniProtKB-KW"/>
</dbReference>